<evidence type="ECO:0000259" key="5">
    <source>
        <dbReference type="PROSITE" id="PS01031"/>
    </source>
</evidence>
<dbReference type="CDD" id="cd06464">
    <property type="entry name" value="ACD_sHsps-like"/>
    <property type="match status" value="1"/>
</dbReference>
<gene>
    <name evidence="6" type="ORF">M404DRAFT_996429</name>
</gene>
<dbReference type="PANTHER" id="PTHR11527">
    <property type="entry name" value="HEAT-SHOCK PROTEIN 20 FAMILY MEMBER"/>
    <property type="match status" value="1"/>
</dbReference>
<dbReference type="EMBL" id="KN831954">
    <property type="protein sequence ID" value="KIO09603.1"/>
    <property type="molecule type" value="Genomic_DNA"/>
</dbReference>
<feature type="compositionally biased region" description="Basic and acidic residues" evidence="4">
    <location>
        <begin position="23"/>
        <end position="34"/>
    </location>
</feature>
<evidence type="ECO:0000256" key="2">
    <source>
        <dbReference type="PROSITE-ProRule" id="PRU00285"/>
    </source>
</evidence>
<protein>
    <recommendedName>
        <fullName evidence="5">SHSP domain-containing protein</fullName>
    </recommendedName>
</protein>
<reference evidence="7" key="2">
    <citation type="submission" date="2015-01" db="EMBL/GenBank/DDBJ databases">
        <title>Evolutionary Origins and Diversification of the Mycorrhizal Mutualists.</title>
        <authorList>
            <consortium name="DOE Joint Genome Institute"/>
            <consortium name="Mycorrhizal Genomics Consortium"/>
            <person name="Kohler A."/>
            <person name="Kuo A."/>
            <person name="Nagy L.G."/>
            <person name="Floudas D."/>
            <person name="Copeland A."/>
            <person name="Barry K.W."/>
            <person name="Cichocki N."/>
            <person name="Veneault-Fourrey C."/>
            <person name="LaButti K."/>
            <person name="Lindquist E.A."/>
            <person name="Lipzen A."/>
            <person name="Lundell T."/>
            <person name="Morin E."/>
            <person name="Murat C."/>
            <person name="Riley R."/>
            <person name="Ohm R."/>
            <person name="Sun H."/>
            <person name="Tunlid A."/>
            <person name="Henrissat B."/>
            <person name="Grigoriev I.V."/>
            <person name="Hibbett D.S."/>
            <person name="Martin F."/>
        </authorList>
    </citation>
    <scope>NUCLEOTIDE SEQUENCE [LARGE SCALE GENOMIC DNA]</scope>
    <source>
        <strain evidence="7">Marx 270</strain>
    </source>
</reference>
<evidence type="ECO:0000313" key="7">
    <source>
        <dbReference type="Proteomes" id="UP000054217"/>
    </source>
</evidence>
<dbReference type="InParanoid" id="A0A0C3JKD2"/>
<keyword evidence="7" id="KW-1185">Reference proteome</keyword>
<dbReference type="OrthoDB" id="2687916at2759"/>
<feature type="compositionally biased region" description="Polar residues" evidence="4">
    <location>
        <begin position="1"/>
        <end position="12"/>
    </location>
</feature>
<feature type="region of interest" description="Disordered" evidence="4">
    <location>
        <begin position="1"/>
        <end position="87"/>
    </location>
</feature>
<dbReference type="HOGENOM" id="CLU_819151_0_0_1"/>
<accession>A0A0C3JKD2</accession>
<evidence type="ECO:0000256" key="4">
    <source>
        <dbReference type="SAM" id="MobiDB-lite"/>
    </source>
</evidence>
<dbReference type="Pfam" id="PF00011">
    <property type="entry name" value="HSP20"/>
    <property type="match status" value="1"/>
</dbReference>
<dbReference type="PROSITE" id="PS01031">
    <property type="entry name" value="SHSP"/>
    <property type="match status" value="1"/>
</dbReference>
<feature type="region of interest" description="Disordered" evidence="4">
    <location>
        <begin position="129"/>
        <end position="159"/>
    </location>
</feature>
<dbReference type="InterPro" id="IPR031107">
    <property type="entry name" value="Small_HSP"/>
</dbReference>
<dbReference type="AlphaFoldDB" id="A0A0C3JKD2"/>
<keyword evidence="1" id="KW-0346">Stress response</keyword>
<evidence type="ECO:0000256" key="1">
    <source>
        <dbReference type="ARBA" id="ARBA00023016"/>
    </source>
</evidence>
<feature type="compositionally biased region" description="Low complexity" evidence="4">
    <location>
        <begin position="129"/>
        <end position="148"/>
    </location>
</feature>
<feature type="domain" description="SHSP" evidence="5">
    <location>
        <begin position="176"/>
        <end position="294"/>
    </location>
</feature>
<dbReference type="Proteomes" id="UP000054217">
    <property type="component" value="Unassembled WGS sequence"/>
</dbReference>
<evidence type="ECO:0000313" key="6">
    <source>
        <dbReference type="EMBL" id="KIO09603.1"/>
    </source>
</evidence>
<reference evidence="6 7" key="1">
    <citation type="submission" date="2014-04" db="EMBL/GenBank/DDBJ databases">
        <authorList>
            <consortium name="DOE Joint Genome Institute"/>
            <person name="Kuo A."/>
            <person name="Kohler A."/>
            <person name="Costa M.D."/>
            <person name="Nagy L.G."/>
            <person name="Floudas D."/>
            <person name="Copeland A."/>
            <person name="Barry K.W."/>
            <person name="Cichocki N."/>
            <person name="Veneault-Fourrey C."/>
            <person name="LaButti K."/>
            <person name="Lindquist E.A."/>
            <person name="Lipzen A."/>
            <person name="Lundell T."/>
            <person name="Morin E."/>
            <person name="Murat C."/>
            <person name="Sun H."/>
            <person name="Tunlid A."/>
            <person name="Henrissat B."/>
            <person name="Grigoriev I.V."/>
            <person name="Hibbett D.S."/>
            <person name="Martin F."/>
            <person name="Nordberg H.P."/>
            <person name="Cantor M.N."/>
            <person name="Hua S.X."/>
        </authorList>
    </citation>
    <scope>NUCLEOTIDE SEQUENCE [LARGE SCALE GENOMIC DNA]</scope>
    <source>
        <strain evidence="6 7">Marx 270</strain>
    </source>
</reference>
<name>A0A0C3JKD2_PISTI</name>
<comment type="similarity">
    <text evidence="2 3">Belongs to the small heat shock protein (HSP20) family.</text>
</comment>
<feature type="compositionally biased region" description="Low complexity" evidence="4">
    <location>
        <begin position="66"/>
        <end position="80"/>
    </location>
</feature>
<proteinExistence type="inferred from homology"/>
<dbReference type="STRING" id="870435.A0A0C3JKD2"/>
<evidence type="ECO:0000256" key="3">
    <source>
        <dbReference type="RuleBase" id="RU003616"/>
    </source>
</evidence>
<dbReference type="SUPFAM" id="SSF49764">
    <property type="entry name" value="HSP20-like chaperones"/>
    <property type="match status" value="1"/>
</dbReference>
<dbReference type="InterPro" id="IPR002068">
    <property type="entry name" value="A-crystallin/Hsp20_dom"/>
</dbReference>
<organism evidence="6 7">
    <name type="scientific">Pisolithus tinctorius Marx 270</name>
    <dbReference type="NCBI Taxonomy" id="870435"/>
    <lineage>
        <taxon>Eukaryota</taxon>
        <taxon>Fungi</taxon>
        <taxon>Dikarya</taxon>
        <taxon>Basidiomycota</taxon>
        <taxon>Agaricomycotina</taxon>
        <taxon>Agaricomycetes</taxon>
        <taxon>Agaricomycetidae</taxon>
        <taxon>Boletales</taxon>
        <taxon>Sclerodermatineae</taxon>
        <taxon>Pisolithaceae</taxon>
        <taxon>Pisolithus</taxon>
    </lineage>
</organism>
<dbReference type="InterPro" id="IPR008978">
    <property type="entry name" value="HSP20-like_chaperone"/>
</dbReference>
<sequence length="294" mass="32304">MYTTPSPSTIQIQEFVPVVPSHDSNRRRDSEGQHLHHGPSTSGMSARHPQQIRPHIQVDTRQMRVGTSTTPPSGPPSAGTYQGPGPERARAMPSFVDARMVAHPYRRPQSAGTGAVRPRREYEDVVQSVRSQRHVSVGSMPAPTTAPTRLPPYPSTASATTSLISPAHAVNVPPENRKFIIRTDVHYDSETHLLSASLELPGLKKSDISIVLSTCYYNGVKQVVVSGRARPVFPGKGYAVRERKYGEFTRTLVVASETKPEDITAEMQDGILTIKIRLPPFPEGEPIEHEITVQ</sequence>
<dbReference type="Gene3D" id="2.60.40.790">
    <property type="match status" value="1"/>
</dbReference>